<keyword evidence="3 11" id="KW-0894">Sodium channel</keyword>
<evidence type="ECO:0000256" key="2">
    <source>
        <dbReference type="ARBA" id="ARBA00022448"/>
    </source>
</evidence>
<dbReference type="Pfam" id="PF00858">
    <property type="entry name" value="ASC"/>
    <property type="match status" value="2"/>
</dbReference>
<keyword evidence="9 11" id="KW-0739">Sodium transport</keyword>
<dbReference type="Proteomes" id="UP000549394">
    <property type="component" value="Unassembled WGS sequence"/>
</dbReference>
<evidence type="ECO:0000256" key="12">
    <source>
        <dbReference type="SAM" id="Phobius"/>
    </source>
</evidence>
<dbReference type="PANTHER" id="PTHR11690">
    <property type="entry name" value="AMILORIDE-SENSITIVE SODIUM CHANNEL-RELATED"/>
    <property type="match status" value="1"/>
</dbReference>
<evidence type="ECO:0000256" key="9">
    <source>
        <dbReference type="ARBA" id="ARBA00023201"/>
    </source>
</evidence>
<keyword evidence="4 11" id="KW-0812">Transmembrane</keyword>
<evidence type="ECO:0000256" key="8">
    <source>
        <dbReference type="ARBA" id="ARBA00023136"/>
    </source>
</evidence>
<evidence type="ECO:0000313" key="15">
    <source>
        <dbReference type="Proteomes" id="UP000549394"/>
    </source>
</evidence>
<evidence type="ECO:0000256" key="5">
    <source>
        <dbReference type="ARBA" id="ARBA00022989"/>
    </source>
</evidence>
<gene>
    <name evidence="14" type="ORF">DGYR_LOCUS11584</name>
</gene>
<keyword evidence="13" id="KW-0732">Signal</keyword>
<dbReference type="PRINTS" id="PR01078">
    <property type="entry name" value="AMINACHANNEL"/>
</dbReference>
<dbReference type="GO" id="GO:0015280">
    <property type="term" value="F:ligand-gated sodium channel activity"/>
    <property type="evidence" value="ECO:0007669"/>
    <property type="project" value="TreeGrafter"/>
</dbReference>
<organism evidence="14 15">
    <name type="scientific">Dimorphilus gyrociliatus</name>
    <dbReference type="NCBI Taxonomy" id="2664684"/>
    <lineage>
        <taxon>Eukaryota</taxon>
        <taxon>Metazoa</taxon>
        <taxon>Spiralia</taxon>
        <taxon>Lophotrochozoa</taxon>
        <taxon>Annelida</taxon>
        <taxon>Polychaeta</taxon>
        <taxon>Polychaeta incertae sedis</taxon>
        <taxon>Dinophilidae</taxon>
        <taxon>Dimorphilus</taxon>
    </lineage>
</organism>
<evidence type="ECO:0000256" key="13">
    <source>
        <dbReference type="SAM" id="SignalP"/>
    </source>
</evidence>
<evidence type="ECO:0000256" key="11">
    <source>
        <dbReference type="RuleBase" id="RU000679"/>
    </source>
</evidence>
<sequence length="573" mass="66863">MILTVCGLFFFQVIVRGIAFSRKESSINFEILHSEQMEFPSVTICNQNRFRLTQIAKLGLFSFIKNFYDSVERNNTEIMEHLTRNLSFHELRFLNYRAGHDQRNLIYSCKWAGKDCFNDFFKSKTDLGICYTFNNRSITIKNSGRANALSLILNIEEYEYIPGLDNEAGVKIYLHNNHAKPLVSDLGYALAPGMYTMMSVKRKESFSLSSPYGHCTDSTYTSHAECVDYCKVVAATKKCNCLSSMAIYHKYSTQNTEFITNLSTCSFGKHFLCFEDEIMRLTYKELKCDCFVPCFQVTYEPSLSSSKMSKFSAHRILLNHQKIRETIGEELRTALENAETLDETRREKNIQYFNPFLDEFATFLYNFETLIYLFERENSTSADAIFTQYVETFEHDLTHVEIQTEIFFRAFLSQEFNYLQSNFSKILKEVVYIENQFFIKIYHKSISSILGSCMYEPYNATEDILSCMKLSKISGINSKFYKVEEQLISFEKISNVDEDFFLRNFLQVDIFYKEMAFQRITQHKKFEFLSFISEIGGFMGLLLGASVITLVEFLEYFALRIFNSFSNMNRVNA</sequence>
<dbReference type="EMBL" id="CAJFCJ010000020">
    <property type="protein sequence ID" value="CAD5123961.1"/>
    <property type="molecule type" value="Genomic_DNA"/>
</dbReference>
<evidence type="ECO:0000256" key="4">
    <source>
        <dbReference type="ARBA" id="ARBA00022692"/>
    </source>
</evidence>
<evidence type="ECO:0000256" key="3">
    <source>
        <dbReference type="ARBA" id="ARBA00022461"/>
    </source>
</evidence>
<evidence type="ECO:0000256" key="1">
    <source>
        <dbReference type="ARBA" id="ARBA00004141"/>
    </source>
</evidence>
<keyword evidence="6" id="KW-0915">Sodium</keyword>
<dbReference type="InterPro" id="IPR001873">
    <property type="entry name" value="ENaC"/>
</dbReference>
<keyword evidence="15" id="KW-1185">Reference proteome</keyword>
<name>A0A7I8W8I7_9ANNE</name>
<comment type="subcellular location">
    <subcellularLocation>
        <location evidence="1">Membrane</location>
        <topology evidence="1">Multi-pass membrane protein</topology>
    </subcellularLocation>
</comment>
<keyword evidence="7 11" id="KW-0406">Ion transport</keyword>
<feature type="signal peptide" evidence="13">
    <location>
        <begin position="1"/>
        <end position="17"/>
    </location>
</feature>
<feature type="chain" id="PRO_5029803898" evidence="13">
    <location>
        <begin position="18"/>
        <end position="573"/>
    </location>
</feature>
<protein>
    <submittedName>
        <fullName evidence="14">DgyrCDS12266</fullName>
    </submittedName>
</protein>
<reference evidence="14 15" key="1">
    <citation type="submission" date="2020-08" db="EMBL/GenBank/DDBJ databases">
        <authorList>
            <person name="Hejnol A."/>
        </authorList>
    </citation>
    <scope>NUCLEOTIDE SEQUENCE [LARGE SCALE GENOMIC DNA]</scope>
</reference>
<dbReference type="Gene3D" id="2.60.470.10">
    <property type="entry name" value="Acid-sensing ion channels like domains"/>
    <property type="match status" value="1"/>
</dbReference>
<proteinExistence type="inferred from homology"/>
<keyword evidence="10 11" id="KW-0407">Ion channel</keyword>
<evidence type="ECO:0000256" key="6">
    <source>
        <dbReference type="ARBA" id="ARBA00023053"/>
    </source>
</evidence>
<accession>A0A7I8W8I7</accession>
<comment type="similarity">
    <text evidence="11">Belongs to the amiloride-sensitive sodium channel (TC 1.A.6) family.</text>
</comment>
<comment type="caution">
    <text evidence="14">The sequence shown here is derived from an EMBL/GenBank/DDBJ whole genome shotgun (WGS) entry which is preliminary data.</text>
</comment>
<feature type="transmembrane region" description="Helical" evidence="12">
    <location>
        <begin position="535"/>
        <end position="559"/>
    </location>
</feature>
<keyword evidence="5 12" id="KW-1133">Transmembrane helix</keyword>
<keyword evidence="2 11" id="KW-0813">Transport</keyword>
<evidence type="ECO:0000256" key="7">
    <source>
        <dbReference type="ARBA" id="ARBA00023065"/>
    </source>
</evidence>
<keyword evidence="8 12" id="KW-0472">Membrane</keyword>
<evidence type="ECO:0000313" key="14">
    <source>
        <dbReference type="EMBL" id="CAD5123961.1"/>
    </source>
</evidence>
<dbReference type="OrthoDB" id="6332919at2759"/>
<evidence type="ECO:0000256" key="10">
    <source>
        <dbReference type="ARBA" id="ARBA00023303"/>
    </source>
</evidence>
<dbReference type="Gene3D" id="1.10.287.770">
    <property type="entry name" value="YojJ-like"/>
    <property type="match status" value="1"/>
</dbReference>
<dbReference type="GO" id="GO:0005886">
    <property type="term" value="C:plasma membrane"/>
    <property type="evidence" value="ECO:0007669"/>
    <property type="project" value="TreeGrafter"/>
</dbReference>
<dbReference type="AlphaFoldDB" id="A0A7I8W8I7"/>